<dbReference type="PRINTS" id="PR00147">
    <property type="entry name" value="DNAPHOTLYASE"/>
</dbReference>
<dbReference type="RefSeq" id="WP_263713157.1">
    <property type="nucleotide sequence ID" value="NZ_JAOWKX010000007.1"/>
</dbReference>
<comment type="similarity">
    <text evidence="1 6">Belongs to the DNA photolyase class-1 family.</text>
</comment>
<evidence type="ECO:0000256" key="4">
    <source>
        <dbReference type="ARBA" id="ARBA00022827"/>
    </source>
</evidence>
<protein>
    <recommendedName>
        <fullName evidence="2 6">Cryptochrome DASH</fullName>
    </recommendedName>
</protein>
<evidence type="ECO:0000256" key="1">
    <source>
        <dbReference type="ARBA" id="ARBA00005862"/>
    </source>
</evidence>
<dbReference type="InterPro" id="IPR014133">
    <property type="entry name" value="Cry_DASH"/>
</dbReference>
<evidence type="ECO:0000256" key="6">
    <source>
        <dbReference type="RuleBase" id="RU367151"/>
    </source>
</evidence>
<keyword evidence="5 6" id="KW-0157">Chromophore</keyword>
<proteinExistence type="inferred from homology"/>
<evidence type="ECO:0000256" key="3">
    <source>
        <dbReference type="ARBA" id="ARBA00022630"/>
    </source>
</evidence>
<evidence type="ECO:0000313" key="9">
    <source>
        <dbReference type="Proteomes" id="UP001652504"/>
    </source>
</evidence>
<evidence type="ECO:0000256" key="5">
    <source>
        <dbReference type="ARBA" id="ARBA00022991"/>
    </source>
</evidence>
<dbReference type="Gene3D" id="1.25.40.80">
    <property type="match status" value="1"/>
</dbReference>
<evidence type="ECO:0000256" key="2">
    <source>
        <dbReference type="ARBA" id="ARBA00017881"/>
    </source>
</evidence>
<dbReference type="PANTHER" id="PTHR11455">
    <property type="entry name" value="CRYPTOCHROME"/>
    <property type="match status" value="1"/>
</dbReference>
<dbReference type="Gene3D" id="1.10.579.10">
    <property type="entry name" value="DNA Cyclobutane Dipyrimidine Photolyase, subunit A, domain 3"/>
    <property type="match status" value="1"/>
</dbReference>
<evidence type="ECO:0000259" key="7">
    <source>
        <dbReference type="PROSITE" id="PS51645"/>
    </source>
</evidence>
<comment type="cofactor">
    <cofactor evidence="6">
        <name>(6R)-5,10-methylene-5,6,7,8-tetrahydrofolate</name>
        <dbReference type="ChEBI" id="CHEBI:15636"/>
    </cofactor>
    <text evidence="6">Binds 1 5,10-methenyltetrahydrofolate (MTHF) per subunit.</text>
</comment>
<accession>A0ABT3AB31</accession>
<dbReference type="EMBL" id="JAOWKX010000007">
    <property type="protein sequence ID" value="MCV2885878.1"/>
    <property type="molecule type" value="Genomic_DNA"/>
</dbReference>
<keyword evidence="4 6" id="KW-0274">FAD</keyword>
<keyword evidence="9" id="KW-1185">Reference proteome</keyword>
<gene>
    <name evidence="8" type="ORF">OE749_14360</name>
</gene>
<name>A0ABT3AB31_9ALTE</name>
<dbReference type="InterPro" id="IPR014729">
    <property type="entry name" value="Rossmann-like_a/b/a_fold"/>
</dbReference>
<dbReference type="PROSITE" id="PS51645">
    <property type="entry name" value="PHR_CRY_ALPHA_BETA"/>
    <property type="match status" value="1"/>
</dbReference>
<organism evidence="8 9">
    <name type="scientific">Fluctibacter corallii</name>
    <dbReference type="NCBI Taxonomy" id="2984329"/>
    <lineage>
        <taxon>Bacteria</taxon>
        <taxon>Pseudomonadati</taxon>
        <taxon>Pseudomonadota</taxon>
        <taxon>Gammaproteobacteria</taxon>
        <taxon>Alteromonadales</taxon>
        <taxon>Alteromonadaceae</taxon>
        <taxon>Fluctibacter</taxon>
    </lineage>
</organism>
<dbReference type="SUPFAM" id="SSF52425">
    <property type="entry name" value="Cryptochrome/photolyase, N-terminal domain"/>
    <property type="match status" value="1"/>
</dbReference>
<dbReference type="NCBIfam" id="TIGR02765">
    <property type="entry name" value="crypto_DASH"/>
    <property type="match status" value="1"/>
</dbReference>
<dbReference type="InterPro" id="IPR036155">
    <property type="entry name" value="Crypto/Photolyase_N_sf"/>
</dbReference>
<keyword evidence="3 6" id="KW-0285">Flavoprotein</keyword>
<comment type="function">
    <text evidence="6">May have a photoreceptor function.</text>
</comment>
<evidence type="ECO:0000313" key="8">
    <source>
        <dbReference type="EMBL" id="MCV2885878.1"/>
    </source>
</evidence>
<dbReference type="SUPFAM" id="SSF48173">
    <property type="entry name" value="Cryptochrome/photolyase FAD-binding domain"/>
    <property type="match status" value="1"/>
</dbReference>
<dbReference type="InterPro" id="IPR036134">
    <property type="entry name" value="Crypto/Photolyase_FAD-like_sf"/>
</dbReference>
<sequence length="445" mass="51940">MSNQYKRGLMWFRHDLRLSDNLALQRLASDCDELIVVFVLPPSWRAVNQFQSRHIGAHRLAFLQQSLQDLQLRLTERGQSLIVLNEEPLLCLPTFIAQHQVDVVASNYHPGVYERRDWVSLKNQCPDVVFLQEEGATLYALSQLPFDINDLPESFTPFRKRVEAIKPDRPCQTPTHFPPPPPALRQNSAAQLFEEIRGINTFEPRVVGGESAAQAQLAYYTYESKLLSQYKQTRNQLDGWDYSSKLSFWLANGCISPRQIYYQIQAYEADVEKNESTYWLKFELWWREYFYWYLHVHQHRLFIFSGVKGKKPLTTFWPQRFKAWMEGSTPYPIVNACMKQLKQTGYMSNRGRQLVASCLVHELNMDWRYGAAYFEEMLIDYDVASNWGNWQYLAGVGADPRGHRQFDLAKQAQQYDPNGEFVATWQGESSVMPMNVVDESDWPIT</sequence>
<dbReference type="InterPro" id="IPR006050">
    <property type="entry name" value="DNA_photolyase_N"/>
</dbReference>
<comment type="caution">
    <text evidence="8">The sequence shown here is derived from an EMBL/GenBank/DDBJ whole genome shotgun (WGS) entry which is preliminary data.</text>
</comment>
<dbReference type="PANTHER" id="PTHR11455:SF22">
    <property type="entry name" value="CRYPTOCHROME DASH"/>
    <property type="match status" value="1"/>
</dbReference>
<dbReference type="Pfam" id="PF03441">
    <property type="entry name" value="FAD_binding_7"/>
    <property type="match status" value="1"/>
</dbReference>
<dbReference type="InterPro" id="IPR002081">
    <property type="entry name" value="Cryptochrome/DNA_photolyase_1"/>
</dbReference>
<feature type="domain" description="Photolyase/cryptochrome alpha/beta" evidence="7">
    <location>
        <begin position="6"/>
        <end position="146"/>
    </location>
</feature>
<dbReference type="Gene3D" id="3.40.50.620">
    <property type="entry name" value="HUPs"/>
    <property type="match status" value="1"/>
</dbReference>
<reference evidence="8 9" key="1">
    <citation type="submission" date="2022-10" db="EMBL/GenBank/DDBJ databases">
        <title>Aestuariibacter sp. AA17 isolated from Montipora capitata coral fragment.</title>
        <authorList>
            <person name="Emsley S.A."/>
            <person name="Pfannmuller K.M."/>
            <person name="Loughran R.M."/>
            <person name="Shlafstein M."/>
            <person name="Papke E."/>
            <person name="Saw J.H."/>
            <person name="Ushijima B."/>
            <person name="Videau P."/>
        </authorList>
    </citation>
    <scope>NUCLEOTIDE SEQUENCE [LARGE SCALE GENOMIC DNA]</scope>
    <source>
        <strain evidence="8 9">AA17</strain>
    </source>
</reference>
<dbReference type="Pfam" id="PF00875">
    <property type="entry name" value="DNA_photolyase"/>
    <property type="match status" value="1"/>
</dbReference>
<dbReference type="InterPro" id="IPR005101">
    <property type="entry name" value="Cryptochr/Photolyase_FAD-bd"/>
</dbReference>
<dbReference type="Proteomes" id="UP001652504">
    <property type="component" value="Unassembled WGS sequence"/>
</dbReference>
<comment type="cofactor">
    <cofactor evidence="6">
        <name>FAD</name>
        <dbReference type="ChEBI" id="CHEBI:57692"/>
    </cofactor>
    <text evidence="6">Binds 1 FAD per subunit.</text>
</comment>